<sequence length="263" mass="28179">MNWGPHELVDDWLAARVYPPVTLTGYRADVGAWLDHCRTTDTAWDKAAPGHIALWAHVPGAPHRRTARRVSAVRSFYAYALDRGAVVHNPAERRPGFTNPAQLSPATLDPRQIAVLLAALDERGEHGGGRTRSRHPHPLQDRACGYLLVGLGLRAALVTALVLDDLSTDGTIGLGADTLRLPDPSGGHHLVPLPPLVREAVNAYLPHRVPPRDPARGGPLFTGRTGAKMPQRHPHDLLRSVATASGLLSAGGVSSPVRGHAHT</sequence>
<keyword evidence="2 4" id="KW-0238">DNA-binding</keyword>
<dbReference type="InterPro" id="IPR013762">
    <property type="entry name" value="Integrase-like_cat_sf"/>
</dbReference>
<evidence type="ECO:0000256" key="5">
    <source>
        <dbReference type="SAM" id="MobiDB-lite"/>
    </source>
</evidence>
<keyword evidence="3" id="KW-0233">DNA recombination</keyword>
<feature type="region of interest" description="Disordered" evidence="5">
    <location>
        <begin position="207"/>
        <end position="232"/>
    </location>
</feature>
<feature type="domain" description="Tyr recombinase" evidence="6">
    <location>
        <begin position="103"/>
        <end position="263"/>
    </location>
</feature>
<dbReference type="Proteomes" id="UP000053260">
    <property type="component" value="Unassembled WGS sequence"/>
</dbReference>
<evidence type="ECO:0000259" key="6">
    <source>
        <dbReference type="PROSITE" id="PS51898"/>
    </source>
</evidence>
<dbReference type="PROSITE" id="PS51898">
    <property type="entry name" value="TYR_RECOMBINASE"/>
    <property type="match status" value="1"/>
</dbReference>
<evidence type="ECO:0008006" key="10">
    <source>
        <dbReference type="Google" id="ProtNLM"/>
    </source>
</evidence>
<dbReference type="GO" id="GO:0006310">
    <property type="term" value="P:DNA recombination"/>
    <property type="evidence" value="ECO:0007669"/>
    <property type="project" value="UniProtKB-KW"/>
</dbReference>
<dbReference type="RefSeq" id="WP_067036147.1">
    <property type="nucleotide sequence ID" value="NZ_KQ949143.1"/>
</dbReference>
<gene>
    <name evidence="8" type="ORF">AQJ91_47035</name>
</gene>
<dbReference type="GO" id="GO:0015074">
    <property type="term" value="P:DNA integration"/>
    <property type="evidence" value="ECO:0007669"/>
    <property type="project" value="UniProtKB-KW"/>
</dbReference>
<keyword evidence="9" id="KW-1185">Reference proteome</keyword>
<dbReference type="Gene3D" id="1.10.150.130">
    <property type="match status" value="1"/>
</dbReference>
<organism evidence="8 9">
    <name type="scientific">Streptomyces dysideae</name>
    <dbReference type="NCBI Taxonomy" id="909626"/>
    <lineage>
        <taxon>Bacteria</taxon>
        <taxon>Bacillati</taxon>
        <taxon>Actinomycetota</taxon>
        <taxon>Actinomycetes</taxon>
        <taxon>Kitasatosporales</taxon>
        <taxon>Streptomycetaceae</taxon>
        <taxon>Streptomyces</taxon>
    </lineage>
</organism>
<dbReference type="GO" id="GO:0003677">
    <property type="term" value="F:DNA binding"/>
    <property type="evidence" value="ECO:0007669"/>
    <property type="project" value="UniProtKB-UniRule"/>
</dbReference>
<dbReference type="InterPro" id="IPR004107">
    <property type="entry name" value="Integrase_SAM-like_N"/>
</dbReference>
<protein>
    <recommendedName>
        <fullName evidence="10">Integrase</fullName>
    </recommendedName>
</protein>
<dbReference type="InterPro" id="IPR002104">
    <property type="entry name" value="Integrase_catalytic"/>
</dbReference>
<dbReference type="InterPro" id="IPR011010">
    <property type="entry name" value="DNA_brk_join_enz"/>
</dbReference>
<evidence type="ECO:0000313" key="9">
    <source>
        <dbReference type="Proteomes" id="UP000053260"/>
    </source>
</evidence>
<evidence type="ECO:0000256" key="4">
    <source>
        <dbReference type="PROSITE-ProRule" id="PRU01248"/>
    </source>
</evidence>
<dbReference type="InterPro" id="IPR044068">
    <property type="entry name" value="CB"/>
</dbReference>
<comment type="caution">
    <text evidence="8">The sequence shown here is derived from an EMBL/GenBank/DDBJ whole genome shotgun (WGS) entry which is preliminary data.</text>
</comment>
<evidence type="ECO:0000259" key="7">
    <source>
        <dbReference type="PROSITE" id="PS51900"/>
    </source>
</evidence>
<dbReference type="STRING" id="909626.AQJ91_47035"/>
<dbReference type="SUPFAM" id="SSF56349">
    <property type="entry name" value="DNA breaking-rejoining enzymes"/>
    <property type="match status" value="1"/>
</dbReference>
<evidence type="ECO:0000256" key="2">
    <source>
        <dbReference type="ARBA" id="ARBA00023125"/>
    </source>
</evidence>
<dbReference type="Pfam" id="PF02899">
    <property type="entry name" value="Phage_int_SAM_1"/>
    <property type="match status" value="1"/>
</dbReference>
<dbReference type="EMBL" id="LMXB01000153">
    <property type="protein sequence ID" value="KUO14387.1"/>
    <property type="molecule type" value="Genomic_DNA"/>
</dbReference>
<feature type="domain" description="Core-binding (CB)" evidence="7">
    <location>
        <begin position="3"/>
        <end position="81"/>
    </location>
</feature>
<dbReference type="PROSITE" id="PS51900">
    <property type="entry name" value="CB"/>
    <property type="match status" value="1"/>
</dbReference>
<evidence type="ECO:0000313" key="8">
    <source>
        <dbReference type="EMBL" id="KUO14387.1"/>
    </source>
</evidence>
<name>A0A117RXF4_9ACTN</name>
<accession>A0A117RXF4</accession>
<dbReference type="Gene3D" id="1.10.443.10">
    <property type="entry name" value="Intergrase catalytic core"/>
    <property type="match status" value="1"/>
</dbReference>
<dbReference type="OrthoDB" id="4137935at2"/>
<reference evidence="8 9" key="1">
    <citation type="submission" date="2015-10" db="EMBL/GenBank/DDBJ databases">
        <title>Draft genome sequence of Streptomyces sp. RV15, isolated from a marine sponge.</title>
        <authorList>
            <person name="Ruckert C."/>
            <person name="Abdelmohsen U.R."/>
            <person name="Winkler A."/>
            <person name="Hentschel U."/>
            <person name="Kalinowski J."/>
            <person name="Kampfer P."/>
            <person name="Glaeser S."/>
        </authorList>
    </citation>
    <scope>NUCLEOTIDE SEQUENCE [LARGE SCALE GENOMIC DNA]</scope>
    <source>
        <strain evidence="8 9">RV15</strain>
    </source>
</reference>
<evidence type="ECO:0000256" key="3">
    <source>
        <dbReference type="ARBA" id="ARBA00023172"/>
    </source>
</evidence>
<keyword evidence="1" id="KW-0229">DNA integration</keyword>
<proteinExistence type="predicted"/>
<dbReference type="AlphaFoldDB" id="A0A117RXF4"/>
<evidence type="ECO:0000256" key="1">
    <source>
        <dbReference type="ARBA" id="ARBA00022908"/>
    </source>
</evidence>
<dbReference type="InterPro" id="IPR010998">
    <property type="entry name" value="Integrase_recombinase_N"/>
</dbReference>